<protein>
    <recommendedName>
        <fullName evidence="7">CWH43-like N-terminal domain-containing protein</fullName>
    </recommendedName>
</protein>
<gene>
    <name evidence="8" type="ORF">BOKJ2_LOCUS5503</name>
</gene>
<evidence type="ECO:0000256" key="4">
    <source>
        <dbReference type="ARBA" id="ARBA00022989"/>
    </source>
</evidence>
<evidence type="ECO:0000256" key="2">
    <source>
        <dbReference type="ARBA" id="ARBA00006565"/>
    </source>
</evidence>
<evidence type="ECO:0000256" key="5">
    <source>
        <dbReference type="ARBA" id="ARBA00023136"/>
    </source>
</evidence>
<feature type="transmembrane region" description="Helical" evidence="6">
    <location>
        <begin position="28"/>
        <end position="49"/>
    </location>
</feature>
<accession>A0A811KD60</accession>
<dbReference type="PANTHER" id="PTHR21324:SF2">
    <property type="entry name" value="EG:22E5.9 PROTEIN"/>
    <property type="match status" value="1"/>
</dbReference>
<reference evidence="8" key="1">
    <citation type="submission" date="2020-09" db="EMBL/GenBank/DDBJ databases">
        <authorList>
            <person name="Kikuchi T."/>
        </authorList>
    </citation>
    <scope>NUCLEOTIDE SEQUENCE</scope>
    <source>
        <strain evidence="8">SH1</strain>
    </source>
</reference>
<dbReference type="Proteomes" id="UP000783686">
    <property type="component" value="Unassembled WGS sequence"/>
</dbReference>
<dbReference type="EMBL" id="CAJFDH010000003">
    <property type="protein sequence ID" value="CAD5214258.1"/>
    <property type="molecule type" value="Genomic_DNA"/>
</dbReference>
<evidence type="ECO:0000256" key="1">
    <source>
        <dbReference type="ARBA" id="ARBA00004127"/>
    </source>
</evidence>
<dbReference type="EMBL" id="CAJFCW020000003">
    <property type="protein sequence ID" value="CAG9102406.1"/>
    <property type="molecule type" value="Genomic_DNA"/>
</dbReference>
<dbReference type="Proteomes" id="UP000614601">
    <property type="component" value="Unassembled WGS sequence"/>
</dbReference>
<evidence type="ECO:0000256" key="3">
    <source>
        <dbReference type="ARBA" id="ARBA00022692"/>
    </source>
</evidence>
<keyword evidence="4 6" id="KW-1133">Transmembrane helix</keyword>
<dbReference type="PANTHER" id="PTHR21324">
    <property type="entry name" value="FASTING-INDUCIBLE INTEGRAL MEMBRANE PROTEIN TM6P1-RELATED"/>
    <property type="match status" value="1"/>
</dbReference>
<feature type="transmembrane region" description="Helical" evidence="6">
    <location>
        <begin position="145"/>
        <end position="165"/>
    </location>
</feature>
<proteinExistence type="inferred from homology"/>
<dbReference type="GO" id="GO:0012505">
    <property type="term" value="C:endomembrane system"/>
    <property type="evidence" value="ECO:0007669"/>
    <property type="project" value="UniProtKB-SubCell"/>
</dbReference>
<comment type="similarity">
    <text evidence="2">Belongs to the DRAM/TMEM150 family.</text>
</comment>
<evidence type="ECO:0000313" key="9">
    <source>
        <dbReference type="Proteomes" id="UP000614601"/>
    </source>
</evidence>
<feature type="transmembrane region" description="Helical" evidence="6">
    <location>
        <begin position="243"/>
        <end position="263"/>
    </location>
</feature>
<feature type="transmembrane region" description="Helical" evidence="6">
    <location>
        <begin position="69"/>
        <end position="92"/>
    </location>
</feature>
<feature type="transmembrane region" description="Helical" evidence="6">
    <location>
        <begin position="113"/>
        <end position="133"/>
    </location>
</feature>
<comment type="caution">
    <text evidence="8">The sequence shown here is derived from an EMBL/GenBank/DDBJ whole genome shotgun (WGS) entry which is preliminary data.</text>
</comment>
<keyword evidence="3 6" id="KW-0812">Transmembrane</keyword>
<keyword evidence="9" id="KW-1185">Reference proteome</keyword>
<comment type="subcellular location">
    <subcellularLocation>
        <location evidence="1">Endomembrane system</location>
        <topology evidence="1">Multi-pass membrane protein</topology>
    </subcellularLocation>
</comment>
<dbReference type="InterPro" id="IPR050911">
    <property type="entry name" value="DRAM/TMEM150_Autophagy_Mod"/>
</dbReference>
<organism evidence="8 9">
    <name type="scientific">Bursaphelenchus okinawaensis</name>
    <dbReference type="NCBI Taxonomy" id="465554"/>
    <lineage>
        <taxon>Eukaryota</taxon>
        <taxon>Metazoa</taxon>
        <taxon>Ecdysozoa</taxon>
        <taxon>Nematoda</taxon>
        <taxon>Chromadorea</taxon>
        <taxon>Rhabditida</taxon>
        <taxon>Tylenchina</taxon>
        <taxon>Tylenchomorpha</taxon>
        <taxon>Aphelenchoidea</taxon>
        <taxon>Aphelenchoididae</taxon>
        <taxon>Bursaphelenchus</taxon>
    </lineage>
</organism>
<evidence type="ECO:0000259" key="7">
    <source>
        <dbReference type="Pfam" id="PF10277"/>
    </source>
</evidence>
<evidence type="ECO:0000256" key="6">
    <source>
        <dbReference type="SAM" id="Phobius"/>
    </source>
</evidence>
<dbReference type="AlphaFoldDB" id="A0A811KD60"/>
<dbReference type="Pfam" id="PF10277">
    <property type="entry name" value="Frag1"/>
    <property type="match status" value="1"/>
</dbReference>
<keyword evidence="5 6" id="KW-0472">Membrane</keyword>
<dbReference type="InterPro" id="IPR019402">
    <property type="entry name" value="CWH43_N"/>
</dbReference>
<sequence>MVSNKVGIYKQNAPTVHTHKPVMHLNTAFFPILSAGFGLAAFVTGYVLAVLNDHEEAWFSLISDGGALAPESCIFGILLNFSAFFWLLTCVSRHYQLLQYVHFHHGKKQKYRIMTKFMMIVGVLSGIGMSGVACFPEGQVPLAHSLSALLTFFGSVVYAWCYALMSVVVKPRIVPNWLTIFRVVAVLVVTVAFVCHQVVHTVRPFVDTLPDGTKPEKPEGPPSGILRFKPDHPYYLNHLIEAIFEWILACGSYVITATLCYELRSFEINTLTKDEQRSLFEQNREPKLVSSNFVRKL</sequence>
<evidence type="ECO:0000313" key="8">
    <source>
        <dbReference type="EMBL" id="CAD5214258.1"/>
    </source>
</evidence>
<feature type="transmembrane region" description="Helical" evidence="6">
    <location>
        <begin position="177"/>
        <end position="199"/>
    </location>
</feature>
<dbReference type="OrthoDB" id="191706at2759"/>
<feature type="domain" description="CWH43-like N-terminal" evidence="7">
    <location>
        <begin position="28"/>
        <end position="265"/>
    </location>
</feature>
<name>A0A811KD60_9BILA</name>